<evidence type="ECO:0000313" key="3">
    <source>
        <dbReference type="Proteomes" id="UP001215280"/>
    </source>
</evidence>
<name>A0AAD7HGQ2_9AGAR</name>
<protein>
    <submittedName>
        <fullName evidence="2">Uncharacterized protein</fullName>
    </submittedName>
</protein>
<feature type="transmembrane region" description="Helical" evidence="1">
    <location>
        <begin position="91"/>
        <end position="112"/>
    </location>
</feature>
<keyword evidence="1" id="KW-0812">Transmembrane</keyword>
<keyword evidence="3" id="KW-1185">Reference proteome</keyword>
<organism evidence="2 3">
    <name type="scientific">Mycena maculata</name>
    <dbReference type="NCBI Taxonomy" id="230809"/>
    <lineage>
        <taxon>Eukaryota</taxon>
        <taxon>Fungi</taxon>
        <taxon>Dikarya</taxon>
        <taxon>Basidiomycota</taxon>
        <taxon>Agaricomycotina</taxon>
        <taxon>Agaricomycetes</taxon>
        <taxon>Agaricomycetidae</taxon>
        <taxon>Agaricales</taxon>
        <taxon>Marasmiineae</taxon>
        <taxon>Mycenaceae</taxon>
        <taxon>Mycena</taxon>
    </lineage>
</organism>
<reference evidence="2" key="1">
    <citation type="submission" date="2023-03" db="EMBL/GenBank/DDBJ databases">
        <title>Massive genome expansion in bonnet fungi (Mycena s.s.) driven by repeated elements and novel gene families across ecological guilds.</title>
        <authorList>
            <consortium name="Lawrence Berkeley National Laboratory"/>
            <person name="Harder C.B."/>
            <person name="Miyauchi S."/>
            <person name="Viragh M."/>
            <person name="Kuo A."/>
            <person name="Thoen E."/>
            <person name="Andreopoulos B."/>
            <person name="Lu D."/>
            <person name="Skrede I."/>
            <person name="Drula E."/>
            <person name="Henrissat B."/>
            <person name="Morin E."/>
            <person name="Kohler A."/>
            <person name="Barry K."/>
            <person name="LaButti K."/>
            <person name="Morin E."/>
            <person name="Salamov A."/>
            <person name="Lipzen A."/>
            <person name="Mereny Z."/>
            <person name="Hegedus B."/>
            <person name="Baldrian P."/>
            <person name="Stursova M."/>
            <person name="Weitz H."/>
            <person name="Taylor A."/>
            <person name="Grigoriev I.V."/>
            <person name="Nagy L.G."/>
            <person name="Martin F."/>
            <person name="Kauserud H."/>
        </authorList>
    </citation>
    <scope>NUCLEOTIDE SEQUENCE</scope>
    <source>
        <strain evidence="2">CBHHK188m</strain>
    </source>
</reference>
<accession>A0AAD7HGQ2</accession>
<keyword evidence="1" id="KW-1133">Transmembrane helix</keyword>
<keyword evidence="1" id="KW-0472">Membrane</keyword>
<comment type="caution">
    <text evidence="2">The sequence shown here is derived from an EMBL/GenBank/DDBJ whole genome shotgun (WGS) entry which is preliminary data.</text>
</comment>
<sequence length="165" mass="18751">MFCRVHCPLVLIIQVSVMFQTFCHNFSLIFTTFQRLATNGDEEFFVMKTSGKISAAFTVLAGVPSAPLGFGIHVLLIYLTCAGGSKTSGSWRTYSLHSFLAMFPLINSIWNFSRINEGLRMYHFARCFSDYPLNIYAATQPIPLMYSSIRCSYIVDYGLSCRYWL</sequence>
<feature type="transmembrane region" description="Helical" evidence="1">
    <location>
        <begin position="53"/>
        <end position="79"/>
    </location>
</feature>
<feature type="transmembrane region" description="Helical" evidence="1">
    <location>
        <begin position="12"/>
        <end position="33"/>
    </location>
</feature>
<dbReference type="AlphaFoldDB" id="A0AAD7HGQ2"/>
<proteinExistence type="predicted"/>
<dbReference type="EMBL" id="JARJLG010000292">
    <property type="protein sequence ID" value="KAJ7719423.1"/>
    <property type="molecule type" value="Genomic_DNA"/>
</dbReference>
<dbReference type="Proteomes" id="UP001215280">
    <property type="component" value="Unassembled WGS sequence"/>
</dbReference>
<evidence type="ECO:0000313" key="2">
    <source>
        <dbReference type="EMBL" id="KAJ7719423.1"/>
    </source>
</evidence>
<gene>
    <name evidence="2" type="ORF">DFH07DRAFT_859313</name>
</gene>
<evidence type="ECO:0000256" key="1">
    <source>
        <dbReference type="SAM" id="Phobius"/>
    </source>
</evidence>